<dbReference type="Proteomes" id="UP000825072">
    <property type="component" value="Chromosome 1"/>
</dbReference>
<organism evidence="1 2">
    <name type="scientific">Cutibacterium modestum</name>
    <dbReference type="NCBI Taxonomy" id="2559073"/>
    <lineage>
        <taxon>Bacteria</taxon>
        <taxon>Bacillati</taxon>
        <taxon>Actinomycetota</taxon>
        <taxon>Actinomycetes</taxon>
        <taxon>Propionibacteriales</taxon>
        <taxon>Propionibacteriaceae</taxon>
        <taxon>Cutibacterium</taxon>
    </lineage>
</organism>
<protein>
    <submittedName>
        <fullName evidence="1">Uncharacterized protein</fullName>
    </submittedName>
</protein>
<name>A0AAD1KRI4_9ACTN</name>
<dbReference type="RefSeq" id="WP_002528218.1">
    <property type="nucleotide sequence ID" value="NZ_AP024747.1"/>
</dbReference>
<sequence length="53" mass="5784">MSKFNSNAKVYSDVFDGVDVPEWFDAVEDDYDGQPASVTLALPPYSAVIVSRA</sequence>
<dbReference type="AlphaFoldDB" id="A0AAD1KRI4"/>
<dbReference type="EMBL" id="AP024747">
    <property type="protein sequence ID" value="BCY26344.1"/>
    <property type="molecule type" value="Genomic_DNA"/>
</dbReference>
<evidence type="ECO:0000313" key="1">
    <source>
        <dbReference type="EMBL" id="BCY26344.1"/>
    </source>
</evidence>
<evidence type="ECO:0000313" key="2">
    <source>
        <dbReference type="Proteomes" id="UP000825072"/>
    </source>
</evidence>
<reference evidence="1" key="1">
    <citation type="submission" date="2021-06" db="EMBL/GenBank/DDBJ databases">
        <title>Genome sequence of Cutibacterium modestum strain KB17-24694.</title>
        <authorList>
            <person name="Dekio I."/>
            <person name="Asahina A."/>
            <person name="Nishida M."/>
        </authorList>
    </citation>
    <scope>NUCLEOTIDE SEQUENCE</scope>
    <source>
        <strain evidence="1">KB17-24694</strain>
    </source>
</reference>
<accession>A0AAD1KRI4</accession>
<gene>
    <name evidence="1" type="ORF">KB1_23340</name>
</gene>
<proteinExistence type="predicted"/>
<dbReference type="GeneID" id="92881976"/>